<dbReference type="EMBL" id="BAAAOR010000010">
    <property type="protein sequence ID" value="GAA1510657.1"/>
    <property type="molecule type" value="Genomic_DNA"/>
</dbReference>
<name>A0ABN2A3I9_9ACTN</name>
<protein>
    <recommendedName>
        <fullName evidence="3">Glc operon protein GlcG</fullName>
    </recommendedName>
</protein>
<dbReference type="InterPro" id="IPR038084">
    <property type="entry name" value="PduO/GlcC-like_sf"/>
</dbReference>
<evidence type="ECO:0000313" key="2">
    <source>
        <dbReference type="Proteomes" id="UP001500842"/>
    </source>
</evidence>
<evidence type="ECO:0000313" key="1">
    <source>
        <dbReference type="EMBL" id="GAA1510657.1"/>
    </source>
</evidence>
<proteinExistence type="predicted"/>
<accession>A0ABN2A3I9</accession>
<dbReference type="Pfam" id="PF03928">
    <property type="entry name" value="HbpS-like"/>
    <property type="match status" value="1"/>
</dbReference>
<organism evidence="1 2">
    <name type="scientific">Nocardioides humi</name>
    <dbReference type="NCBI Taxonomy" id="449461"/>
    <lineage>
        <taxon>Bacteria</taxon>
        <taxon>Bacillati</taxon>
        <taxon>Actinomycetota</taxon>
        <taxon>Actinomycetes</taxon>
        <taxon>Propionibacteriales</taxon>
        <taxon>Nocardioidaceae</taxon>
        <taxon>Nocardioides</taxon>
    </lineage>
</organism>
<gene>
    <name evidence="1" type="ORF">GCM10009788_13770</name>
</gene>
<dbReference type="Proteomes" id="UP001500842">
    <property type="component" value="Unassembled WGS sequence"/>
</dbReference>
<sequence length="140" mass="13897">MTAVPRQQAVLTLAEALVVLRRALDEAERLEVPVAVAVTDPGGEPVATARMDGVSELVAAAARGKARTAAALGVPTLLWEERGRTEPSFVAAVGTVPGFTPLGGGEPVRAGAAVVGAVGVSGGTADQDAAIARVAAQAAH</sequence>
<dbReference type="PANTHER" id="PTHR34309:SF10">
    <property type="entry name" value="SLR1406 PROTEIN"/>
    <property type="match status" value="1"/>
</dbReference>
<dbReference type="Gene3D" id="3.30.450.150">
    <property type="entry name" value="Haem-degrading domain"/>
    <property type="match status" value="1"/>
</dbReference>
<keyword evidence="2" id="KW-1185">Reference proteome</keyword>
<dbReference type="PANTHER" id="PTHR34309">
    <property type="entry name" value="SLR1406 PROTEIN"/>
    <property type="match status" value="1"/>
</dbReference>
<evidence type="ECO:0008006" key="3">
    <source>
        <dbReference type="Google" id="ProtNLM"/>
    </source>
</evidence>
<dbReference type="SUPFAM" id="SSF143744">
    <property type="entry name" value="GlcG-like"/>
    <property type="match status" value="1"/>
</dbReference>
<comment type="caution">
    <text evidence="1">The sequence shown here is derived from an EMBL/GenBank/DDBJ whole genome shotgun (WGS) entry which is preliminary data.</text>
</comment>
<dbReference type="InterPro" id="IPR005624">
    <property type="entry name" value="PduO/GlcC-like"/>
</dbReference>
<reference evidence="1 2" key="1">
    <citation type="journal article" date="2019" name="Int. J. Syst. Evol. Microbiol.">
        <title>The Global Catalogue of Microorganisms (GCM) 10K type strain sequencing project: providing services to taxonomists for standard genome sequencing and annotation.</title>
        <authorList>
            <consortium name="The Broad Institute Genomics Platform"/>
            <consortium name="The Broad Institute Genome Sequencing Center for Infectious Disease"/>
            <person name="Wu L."/>
            <person name="Ma J."/>
        </authorList>
    </citation>
    <scope>NUCLEOTIDE SEQUENCE [LARGE SCALE GENOMIC DNA]</scope>
    <source>
        <strain evidence="1 2">JCM 14942</strain>
    </source>
</reference>
<dbReference type="InterPro" id="IPR052517">
    <property type="entry name" value="GlcG_carb_metab_protein"/>
</dbReference>
<dbReference type="RefSeq" id="WP_344111556.1">
    <property type="nucleotide sequence ID" value="NZ_BAAAOR010000010.1"/>
</dbReference>